<dbReference type="PANTHER" id="PTHR13547">
    <property type="match status" value="1"/>
</dbReference>
<dbReference type="GO" id="GO:0004526">
    <property type="term" value="F:ribonuclease P activity"/>
    <property type="evidence" value="ECO:0007669"/>
    <property type="project" value="TreeGrafter"/>
</dbReference>
<dbReference type="GO" id="GO:0001682">
    <property type="term" value="P:tRNA 5'-leader removal"/>
    <property type="evidence" value="ECO:0007669"/>
    <property type="project" value="TreeGrafter"/>
</dbReference>
<dbReference type="Gene3D" id="3.40.50.11980">
    <property type="match status" value="1"/>
</dbReference>
<evidence type="ECO:0000256" key="6">
    <source>
        <dbReference type="ARBA" id="ARBA00022946"/>
    </source>
</evidence>
<evidence type="ECO:0000256" key="1">
    <source>
        <dbReference type="ARBA" id="ARBA00004173"/>
    </source>
</evidence>
<keyword evidence="9" id="KW-0472">Membrane</keyword>
<protein>
    <submittedName>
        <fullName evidence="11">ORF13</fullName>
    </submittedName>
</protein>
<dbReference type="GO" id="GO:0046872">
    <property type="term" value="F:metal ion binding"/>
    <property type="evidence" value="ECO:0007669"/>
    <property type="project" value="UniProtKB-KW"/>
</dbReference>
<dbReference type="VEuPathDB" id="TriTrypDB:LINF_350056400"/>
<dbReference type="GO" id="GO:0005739">
    <property type="term" value="C:mitochondrion"/>
    <property type="evidence" value="ECO:0007669"/>
    <property type="project" value="UniProtKB-SubCell"/>
</dbReference>
<name>Q27681_LEIIN</name>
<keyword evidence="7" id="KW-0496">Mitochondrion</keyword>
<evidence type="ECO:0000259" key="10">
    <source>
        <dbReference type="Pfam" id="PF16953"/>
    </source>
</evidence>
<organism evidence="11">
    <name type="scientific">Leishmania infantum</name>
    <dbReference type="NCBI Taxonomy" id="5671"/>
    <lineage>
        <taxon>Eukaryota</taxon>
        <taxon>Discoba</taxon>
        <taxon>Euglenozoa</taxon>
        <taxon>Kinetoplastea</taxon>
        <taxon>Metakinetoplastina</taxon>
        <taxon>Trypanosomatida</taxon>
        <taxon>Trypanosomatidae</taxon>
        <taxon>Leishmaniinae</taxon>
        <taxon>Leishmania</taxon>
    </lineage>
</organism>
<keyword evidence="9" id="KW-1133">Transmembrane helix</keyword>
<evidence type="ECO:0000256" key="5">
    <source>
        <dbReference type="ARBA" id="ARBA00022833"/>
    </source>
</evidence>
<keyword evidence="4" id="KW-0378">Hydrolase</keyword>
<proteinExistence type="inferred from homology"/>
<keyword evidence="9" id="KW-0812">Transmembrane</keyword>
<keyword evidence="5" id="KW-0862">Zinc</keyword>
<evidence type="ECO:0000256" key="9">
    <source>
        <dbReference type="SAM" id="Phobius"/>
    </source>
</evidence>
<dbReference type="Pfam" id="PF16953">
    <property type="entry name" value="PRORP"/>
    <property type="match status" value="1"/>
</dbReference>
<comment type="subcellular location">
    <subcellularLocation>
        <location evidence="1">Mitochondrion</location>
    </subcellularLocation>
</comment>
<dbReference type="AlphaFoldDB" id="Q27681"/>
<reference evidence="11" key="1">
    <citation type="submission" date="1994-07" db="EMBL/GenBank/DDBJ databases">
        <title>A transposon-like sequence encoded in an amplified DNA element of Leishmania.</title>
        <authorList>
            <person name="Myler P.J."/>
            <person name="Lodes M.J."/>
            <person name="Venkataraman G.M."/>
            <person name="de Vos T."/>
            <person name="Stuart K.D."/>
        </authorList>
    </citation>
    <scope>NUCLEOTIDE SEQUENCE</scope>
    <source>
        <strain evidence="11">ITMAP 263</strain>
    </source>
</reference>
<comment type="similarity">
    <text evidence="2">Belongs to the PPR family. P subfamily.</text>
</comment>
<dbReference type="InterPro" id="IPR031595">
    <property type="entry name" value="PRORP_C"/>
</dbReference>
<evidence type="ECO:0000256" key="7">
    <source>
        <dbReference type="ARBA" id="ARBA00023128"/>
    </source>
</evidence>
<sequence length="858" mass="94539">MIGQRARATRAHVSPGPRALPAGAGGGGGAEPCPEEGCTRAGGRHDGGAAVRRDLRGKERGRERLVGHEAGGPCSQMAEWAHCCSACVHDRFAPRWWDLCAAGLGWRLISCAVAEKGHEAYHLLVCVCIYVRICISRAFVLFRSFALFSSLSLIPFLLLIRSSFSGLLRRPTTGRRAAISFGGCCAHSCGRGSANIHKRTALSCVCLLCECGEDCARRRSPLSSLGICALVRVSSGSGRRGPNWTILASASFWFCSSFVALCPTTPSSGPVLSLMPSMNRSLLANNGAPAAKRPRREPAPDISAHVSDIPEVMSLVAENNAQLRPKLRLSQRDFLSHAFDALGAAARQDPSKAEVALSFLAEMAAKHQELPRNTVISKVLYMWCTPELVESGVRLMETLLCSRAKLPEAFLAAFDERVAAVALRVAIQAPVVDVALLRRILDALPADAFKRRVFHPLFVHCRRAADVPLCFEFFDMARSKELEMWDNDYNEVLRTIAAARDKAAVTTAEAAERTNLVLDEMARHHPVLGAANAQLVRELLGGTVAPVTDDGVCSNCGAQLQSFDLSAEDRAVLVHDLVEKLVKPRLQGSSRYEPDTEVSEDTVCQRWREFEEFKAAAAKMSYDTVIDGANVGYYGLNSWYTEAKDALLRSRGIDPSSVPSADRFSVPFPVDVAPKFSLIEDMRTAAERSGKKAVIVLHNRHLAHPTPENATYAARWRDMGALLPSPAFLNDDYCWLYAVLTRQDSCIISNDQMRDHYFTVLQPRFFVRWRQRHRITYKALYNKIARVATLRIHLPRVYSVWVQACGVASQRHWHVPYIASIDVIHQATNQTIMTSADVDLGKDGDDQCTDWICTRRGS</sequence>
<evidence type="ECO:0000256" key="4">
    <source>
        <dbReference type="ARBA" id="ARBA00022801"/>
    </source>
</evidence>
<dbReference type="PANTHER" id="PTHR13547:SF1">
    <property type="entry name" value="MITOCHONDRIAL RIBONUCLEASE P CATALYTIC SUBUNIT"/>
    <property type="match status" value="1"/>
</dbReference>
<feature type="region of interest" description="Disordered" evidence="8">
    <location>
        <begin position="1"/>
        <end position="34"/>
    </location>
</feature>
<evidence type="ECO:0000256" key="3">
    <source>
        <dbReference type="ARBA" id="ARBA00022723"/>
    </source>
</evidence>
<keyword evidence="6" id="KW-0809">Transit peptide</keyword>
<evidence type="ECO:0000256" key="2">
    <source>
        <dbReference type="ARBA" id="ARBA00007626"/>
    </source>
</evidence>
<dbReference type="EMBL" id="L27052">
    <property type="protein sequence ID" value="AAA29270.1"/>
    <property type="molecule type" value="Genomic_DNA"/>
</dbReference>
<accession>Q27681</accession>
<evidence type="ECO:0000313" key="11">
    <source>
        <dbReference type="EMBL" id="AAA29270.1"/>
    </source>
</evidence>
<keyword evidence="3" id="KW-0479">Metal-binding</keyword>
<feature type="transmembrane region" description="Helical" evidence="9">
    <location>
        <begin position="138"/>
        <end position="160"/>
    </location>
</feature>
<feature type="domain" description="PRORP" evidence="10">
    <location>
        <begin position="679"/>
        <end position="820"/>
    </location>
</feature>
<evidence type="ECO:0000256" key="8">
    <source>
        <dbReference type="SAM" id="MobiDB-lite"/>
    </source>
</evidence>